<dbReference type="InterPro" id="IPR014201">
    <property type="entry name" value="Spore_IV_A"/>
</dbReference>
<proteinExistence type="predicted"/>
<name>A0A9D1ADS5_9FIRM</name>
<comment type="caution">
    <text evidence="4">The sequence shown here is derived from an EMBL/GenBank/DDBJ whole genome shotgun (WGS) entry which is preliminary data.</text>
</comment>
<dbReference type="InterPro" id="IPR027417">
    <property type="entry name" value="P-loop_NTPase"/>
</dbReference>
<dbReference type="SUPFAM" id="SSF52540">
    <property type="entry name" value="P-loop containing nucleoside triphosphate hydrolases"/>
    <property type="match status" value="1"/>
</dbReference>
<dbReference type="Gene3D" id="3.40.50.300">
    <property type="entry name" value="P-loop containing nucleotide triphosphate hydrolases"/>
    <property type="match status" value="1"/>
</dbReference>
<evidence type="ECO:0000259" key="2">
    <source>
        <dbReference type="Pfam" id="PF20438"/>
    </source>
</evidence>
<evidence type="ECO:0000313" key="5">
    <source>
        <dbReference type="Proteomes" id="UP000886757"/>
    </source>
</evidence>
<dbReference type="InterPro" id="IPR046842">
    <property type="entry name" value="SpoIVA_ATPase"/>
</dbReference>
<gene>
    <name evidence="4" type="primary">spoIVA</name>
    <name evidence="4" type="ORF">IAB31_10715</name>
</gene>
<dbReference type="GO" id="GO:0016887">
    <property type="term" value="F:ATP hydrolysis activity"/>
    <property type="evidence" value="ECO:0007669"/>
    <property type="project" value="InterPro"/>
</dbReference>
<feature type="domain" description="Sporulation stage IV protein A C-terminal" evidence="3">
    <location>
        <begin position="415"/>
        <end position="489"/>
    </location>
</feature>
<dbReference type="Pfam" id="PF20438">
    <property type="entry name" value="SpoIVA_middle"/>
    <property type="match status" value="1"/>
</dbReference>
<feature type="domain" description="Stage IV sporulation protein A ATPase" evidence="1">
    <location>
        <begin position="1"/>
        <end position="236"/>
    </location>
</feature>
<dbReference type="CDD" id="cd00882">
    <property type="entry name" value="Ras_like_GTPase"/>
    <property type="match status" value="1"/>
</dbReference>
<dbReference type="Pfam" id="PF09547">
    <property type="entry name" value="SpoIVA_ATPase"/>
    <property type="match status" value="1"/>
</dbReference>
<dbReference type="GO" id="GO:0005524">
    <property type="term" value="F:ATP binding"/>
    <property type="evidence" value="ECO:0007669"/>
    <property type="project" value="InterPro"/>
</dbReference>
<accession>A0A9D1ADS5</accession>
<reference evidence="4" key="2">
    <citation type="journal article" date="2021" name="PeerJ">
        <title>Extensive microbial diversity within the chicken gut microbiome revealed by metagenomics and culture.</title>
        <authorList>
            <person name="Gilroy R."/>
            <person name="Ravi A."/>
            <person name="Getino M."/>
            <person name="Pursley I."/>
            <person name="Horton D.L."/>
            <person name="Alikhan N.F."/>
            <person name="Baker D."/>
            <person name="Gharbi K."/>
            <person name="Hall N."/>
            <person name="Watson M."/>
            <person name="Adriaenssens E.M."/>
            <person name="Foster-Nyarko E."/>
            <person name="Jarju S."/>
            <person name="Secka A."/>
            <person name="Antonio M."/>
            <person name="Oren A."/>
            <person name="Chaudhuri R.R."/>
            <person name="La Ragione R."/>
            <person name="Hildebrand F."/>
            <person name="Pallen M.J."/>
        </authorList>
    </citation>
    <scope>NUCLEOTIDE SEQUENCE</scope>
    <source>
        <strain evidence="4">ChiSjej4B22-8148</strain>
    </source>
</reference>
<dbReference type="Pfam" id="PF20439">
    <property type="entry name" value="SpoIVA_C"/>
    <property type="match status" value="1"/>
</dbReference>
<feature type="domain" description="Stage IV sporulation protein A middle" evidence="2">
    <location>
        <begin position="238"/>
        <end position="414"/>
    </location>
</feature>
<dbReference type="InterPro" id="IPR046840">
    <property type="entry name" value="SpoIVA_C"/>
</dbReference>
<evidence type="ECO:0000313" key="4">
    <source>
        <dbReference type="EMBL" id="HIR14378.1"/>
    </source>
</evidence>
<dbReference type="GO" id="GO:0043934">
    <property type="term" value="P:sporulation"/>
    <property type="evidence" value="ECO:0007669"/>
    <property type="project" value="InterPro"/>
</dbReference>
<dbReference type="AlphaFoldDB" id="A0A9D1ADS5"/>
<evidence type="ECO:0000259" key="3">
    <source>
        <dbReference type="Pfam" id="PF20439"/>
    </source>
</evidence>
<sequence>MEKFDLYKDIQARTGGEIYVGVVGPVRTGKSTFLRKFMEILVLPELEDQARRVATDEMPASASGKTVTTVEPKFIPREAAQIQVGDGTVMKVRLADCVGFLVPGAEGIEENHTPRMVKTPWQEQPVPFQEAARIGTRKIITDHTTVGIVMTTDGSFGEIPRENFLEAEKEAITELQKLGKPFIVIVNSSRPYGEAARQTAEYITRTYKAGCMIQNCEQMGKSDLFAVFEQFLYEFPLTKVVFQIPKWVETLDFSHWLKQDLFRCVKESLQGVRTIRDLSEAHMNLESEYVKKTKLENVDLASGNAEFSVRIQEPLYYQILSEMTGTDINSEYQLISIVKELSRQKREYESVAQAVASVRQSGYGVIMPEKEEIVMEPPAIIRQGNRYGVKIKATSPSIHLIRAEIETEIAPIVGSESQAQDLISYMKESGGDQEGAWNTLIFGKSIEQMVDDGIRTKLAAIGDESRQKLQDTMKRIVNESRGKIICIII</sequence>
<dbReference type="PIRSF" id="PIRSF007466">
    <property type="entry name" value="SpoIVA"/>
    <property type="match status" value="1"/>
</dbReference>
<protein>
    <submittedName>
        <fullName evidence="4">Stage IV sporulation protein A</fullName>
    </submittedName>
</protein>
<dbReference type="EMBL" id="DVGK01000119">
    <property type="protein sequence ID" value="HIR14378.1"/>
    <property type="molecule type" value="Genomic_DNA"/>
</dbReference>
<dbReference type="NCBIfam" id="TIGR02836">
    <property type="entry name" value="spore_IV_A"/>
    <property type="match status" value="1"/>
</dbReference>
<reference evidence="4" key="1">
    <citation type="submission" date="2020-10" db="EMBL/GenBank/DDBJ databases">
        <authorList>
            <person name="Gilroy R."/>
        </authorList>
    </citation>
    <scope>NUCLEOTIDE SEQUENCE</scope>
    <source>
        <strain evidence="4">ChiSjej4B22-8148</strain>
    </source>
</reference>
<evidence type="ECO:0000259" key="1">
    <source>
        <dbReference type="Pfam" id="PF09547"/>
    </source>
</evidence>
<dbReference type="Proteomes" id="UP000886757">
    <property type="component" value="Unassembled WGS sequence"/>
</dbReference>
<dbReference type="InterPro" id="IPR046841">
    <property type="entry name" value="SpoIVA_middle"/>
</dbReference>
<organism evidence="4 5">
    <name type="scientific">Candidatus Choladousia intestinavium</name>
    <dbReference type="NCBI Taxonomy" id="2840727"/>
    <lineage>
        <taxon>Bacteria</taxon>
        <taxon>Bacillati</taxon>
        <taxon>Bacillota</taxon>
        <taxon>Clostridia</taxon>
        <taxon>Lachnospirales</taxon>
        <taxon>Lachnospiraceae</taxon>
        <taxon>Lachnospiraceae incertae sedis</taxon>
        <taxon>Candidatus Choladousia</taxon>
    </lineage>
</organism>